<keyword evidence="3" id="KW-1185">Reference proteome</keyword>
<dbReference type="EMBL" id="FOLE01000004">
    <property type="protein sequence ID" value="SFC32907.1"/>
    <property type="molecule type" value="Genomic_DNA"/>
</dbReference>
<evidence type="ECO:0000259" key="1">
    <source>
        <dbReference type="Pfam" id="PF04443"/>
    </source>
</evidence>
<feature type="domain" description="Acyl-protein synthetase LuxE" evidence="1">
    <location>
        <begin position="21"/>
        <end position="95"/>
    </location>
</feature>
<sequence>MQNPQDFIRDFKARLFETTPKNFEQRALEAFRFQAKHNAVYQQFISYLGVEPQCVNNVPQIPFMPIEFFKNHRVLSTHAPIEQIFESSGTTGQVRSKHFVTDTAFYLRTCEQIFQQHYGKLSDFTFLALLPSYLERDGSSLVCMMDYFIQKGAEYSGFYLHNIDELILNLKAAKYAGKKVMLWGVTFALLDLAEQHDLDLEGVIVVETGGMKGRRQEMIREELHAFLCRKFHISTIHSEYGMTELFSQGYSAGNGIFTTPPWLKILLRDPNDPFDMNISRKRGGINVVDLANIDSCCFIETKDMGEYDQNLTFRVLGRLDNSDVRGCNLMLYF</sequence>
<dbReference type="OrthoDB" id="182577at2"/>
<dbReference type="AlphaFoldDB" id="A0A1I1I9M9"/>
<dbReference type="InterPro" id="IPR042099">
    <property type="entry name" value="ANL_N_sf"/>
</dbReference>
<dbReference type="Proteomes" id="UP000199514">
    <property type="component" value="Unassembled WGS sequence"/>
</dbReference>
<organism evidence="2 3">
    <name type="scientific">Flexibacter flexilis DSM 6793</name>
    <dbReference type="NCBI Taxonomy" id="927664"/>
    <lineage>
        <taxon>Bacteria</taxon>
        <taxon>Pseudomonadati</taxon>
        <taxon>Bacteroidota</taxon>
        <taxon>Cytophagia</taxon>
        <taxon>Cytophagales</taxon>
        <taxon>Flexibacteraceae</taxon>
        <taxon>Flexibacter</taxon>
    </lineage>
</organism>
<dbReference type="SUPFAM" id="SSF56801">
    <property type="entry name" value="Acetyl-CoA synthetase-like"/>
    <property type="match status" value="1"/>
</dbReference>
<dbReference type="GO" id="GO:0047474">
    <property type="term" value="F:long-chain fatty acid--protein ligase activity"/>
    <property type="evidence" value="ECO:0007669"/>
    <property type="project" value="InterPro"/>
</dbReference>
<dbReference type="STRING" id="927664.SAMN05421780_104277"/>
<protein>
    <submittedName>
        <fullName evidence="2">Acyl-protein synthetase, LuxE</fullName>
    </submittedName>
</protein>
<reference evidence="2 3" key="1">
    <citation type="submission" date="2016-10" db="EMBL/GenBank/DDBJ databases">
        <authorList>
            <person name="de Groot N.N."/>
        </authorList>
    </citation>
    <scope>NUCLEOTIDE SEQUENCE [LARGE SCALE GENOMIC DNA]</scope>
    <source>
        <strain evidence="2 3">DSM 6793</strain>
    </source>
</reference>
<dbReference type="GO" id="GO:0008218">
    <property type="term" value="P:bioluminescence"/>
    <property type="evidence" value="ECO:0007669"/>
    <property type="project" value="InterPro"/>
</dbReference>
<dbReference type="RefSeq" id="WP_091511193.1">
    <property type="nucleotide sequence ID" value="NZ_FOLE01000004.1"/>
</dbReference>
<dbReference type="Gene3D" id="3.40.50.12780">
    <property type="entry name" value="N-terminal domain of ligase-like"/>
    <property type="match status" value="1"/>
</dbReference>
<dbReference type="Pfam" id="PF04443">
    <property type="entry name" value="LuxE"/>
    <property type="match status" value="1"/>
</dbReference>
<accession>A0A1I1I9M9</accession>
<dbReference type="InterPro" id="IPR007534">
    <property type="entry name" value="LuxE"/>
</dbReference>
<name>A0A1I1I9M9_9BACT</name>
<gene>
    <name evidence="2" type="ORF">SAMN05421780_104277</name>
</gene>
<evidence type="ECO:0000313" key="2">
    <source>
        <dbReference type="EMBL" id="SFC32907.1"/>
    </source>
</evidence>
<proteinExistence type="predicted"/>
<evidence type="ECO:0000313" key="3">
    <source>
        <dbReference type="Proteomes" id="UP000199514"/>
    </source>
</evidence>